<dbReference type="EC" id="5.2.1.8" evidence="5"/>
<organism evidence="5 6">
    <name type="scientific">Raoultella terrigena</name>
    <name type="common">Klebsiella terrigena</name>
    <dbReference type="NCBI Taxonomy" id="577"/>
    <lineage>
        <taxon>Bacteria</taxon>
        <taxon>Pseudomonadati</taxon>
        <taxon>Pseudomonadota</taxon>
        <taxon>Gammaproteobacteria</taxon>
        <taxon>Enterobacterales</taxon>
        <taxon>Enterobacteriaceae</taxon>
        <taxon>Klebsiella/Raoultella group</taxon>
        <taxon>Raoultella</taxon>
    </lineage>
</organism>
<dbReference type="AlphaFoldDB" id="A0A4U9D794"/>
<keyword evidence="2" id="KW-1003">Cell membrane</keyword>
<protein>
    <submittedName>
        <fullName evidence="5">Peptidyl-prolyl cis-trans isomerase D</fullName>
        <ecNumber evidence="5">5.2.1.8</ecNumber>
    </submittedName>
</protein>
<dbReference type="EMBL" id="CABDVU010000001">
    <property type="protein sequence ID" value="VTN14529.1"/>
    <property type="molecule type" value="Genomic_DNA"/>
</dbReference>
<dbReference type="PANTHER" id="PTHR47529:SF1">
    <property type="entry name" value="PERIPLASMIC CHAPERONE PPID"/>
    <property type="match status" value="1"/>
</dbReference>
<name>A0A4U9D794_RAOTE</name>
<evidence type="ECO:0000313" key="6">
    <source>
        <dbReference type="Proteomes" id="UP000339249"/>
    </source>
</evidence>
<dbReference type="GO" id="GO:0005886">
    <property type="term" value="C:plasma membrane"/>
    <property type="evidence" value="ECO:0007669"/>
    <property type="project" value="UniProtKB-SubCell"/>
</dbReference>
<sequence length="216" mass="23609">MPPATITNLWPAQHRSADVKVVETGWFGHDNLPEELNFKPVSDAIFNGGLVGENGAPGSNSDIITVDGDRAFVVRISEHKAQAVKPLAEVKAQVTDIIKHTKAEQQAKLDADKLLAALKDGKGDDAMKAAGLSFGAAQTLARTGQDPLSQAAFALRCRSRVKQATAWAAMPTVTWSCWLWMLLKQVTCRLSRNRPWCRVLRKQCSDCFRSADEQPA</sequence>
<gene>
    <name evidence="5" type="primary">ppiD_6</name>
    <name evidence="5" type="ORF">NCTC9185_06592</name>
</gene>
<dbReference type="InterPro" id="IPR052029">
    <property type="entry name" value="PpiD_chaperone"/>
</dbReference>
<keyword evidence="5" id="KW-0413">Isomerase</keyword>
<reference evidence="5 6" key="1">
    <citation type="submission" date="2019-04" db="EMBL/GenBank/DDBJ databases">
        <authorList>
            <consortium name="Pathogen Informatics"/>
        </authorList>
    </citation>
    <scope>NUCLEOTIDE SEQUENCE [LARGE SCALE GENOMIC DNA]</scope>
    <source>
        <strain evidence="5 6">NCTC9185</strain>
    </source>
</reference>
<accession>A0A4U9D794</accession>
<keyword evidence="4" id="KW-0143">Chaperone</keyword>
<dbReference type="PANTHER" id="PTHR47529">
    <property type="entry name" value="PEPTIDYL-PROLYL CIS-TRANS ISOMERASE D"/>
    <property type="match status" value="1"/>
</dbReference>
<evidence type="ECO:0000256" key="1">
    <source>
        <dbReference type="ARBA" id="ARBA00004236"/>
    </source>
</evidence>
<evidence type="ECO:0000256" key="2">
    <source>
        <dbReference type="ARBA" id="ARBA00022475"/>
    </source>
</evidence>
<comment type="subcellular location">
    <subcellularLocation>
        <location evidence="1">Cell membrane</location>
    </subcellularLocation>
</comment>
<evidence type="ECO:0000256" key="4">
    <source>
        <dbReference type="ARBA" id="ARBA00023186"/>
    </source>
</evidence>
<proteinExistence type="predicted"/>
<dbReference type="Proteomes" id="UP000339249">
    <property type="component" value="Unassembled WGS sequence"/>
</dbReference>
<evidence type="ECO:0000313" key="5">
    <source>
        <dbReference type="EMBL" id="VTN14529.1"/>
    </source>
</evidence>
<evidence type="ECO:0000256" key="3">
    <source>
        <dbReference type="ARBA" id="ARBA00023136"/>
    </source>
</evidence>
<dbReference type="GO" id="GO:0003755">
    <property type="term" value="F:peptidyl-prolyl cis-trans isomerase activity"/>
    <property type="evidence" value="ECO:0007669"/>
    <property type="project" value="UniProtKB-EC"/>
</dbReference>
<keyword evidence="3" id="KW-0472">Membrane</keyword>